<dbReference type="InterPro" id="IPR002347">
    <property type="entry name" value="SDR_fam"/>
</dbReference>
<dbReference type="PANTHER" id="PTHR43490:SF99">
    <property type="entry name" value="SHORT-CHAIN DEHYDROGENASE_REDUCTASE"/>
    <property type="match status" value="1"/>
</dbReference>
<dbReference type="Gene3D" id="3.40.50.720">
    <property type="entry name" value="NAD(P)-binding Rossmann-like Domain"/>
    <property type="match status" value="1"/>
</dbReference>
<proteinExistence type="inferred from homology"/>
<accession>A0A4Q7UQG2</accession>
<evidence type="ECO:0000256" key="1">
    <source>
        <dbReference type="ARBA" id="ARBA00006484"/>
    </source>
</evidence>
<dbReference type="InterPro" id="IPR036291">
    <property type="entry name" value="NAD(P)-bd_dom_sf"/>
</dbReference>
<evidence type="ECO:0000256" key="2">
    <source>
        <dbReference type="ARBA" id="ARBA00022857"/>
    </source>
</evidence>
<keyword evidence="2" id="KW-0521">NADP</keyword>
<name>A0A4Q7UQG2_9ACTN</name>
<gene>
    <name evidence="5" type="ORF">EV382_6175</name>
</gene>
<dbReference type="PRINTS" id="PR00081">
    <property type="entry name" value="GDHRDH"/>
</dbReference>
<evidence type="ECO:0000313" key="6">
    <source>
        <dbReference type="Proteomes" id="UP000293781"/>
    </source>
</evidence>
<dbReference type="Proteomes" id="UP000293781">
    <property type="component" value="Unassembled WGS sequence"/>
</dbReference>
<sequence length="274" mass="28399">MVPPIPASAGLSRRAGRTGTVEGMTTNRIALITGANKGIGFATARQLGALGMTVLVGARNAERGRAAERELRDGGADARFVPLDVTDAESVAAAAKLVESEYGRLDVLVNNAGIFLGDGPRALPSATTVATLRRVYETNVFGVATVTNALLPLLLRAPAARIVNVSSEVGSIAVMTNPDGALFELASVPYPSSKAALNMLTAMYAKELRDTRIKVNAANPGYCATDFNGNSGFRTAEQGAEVSVHLATLPADGPNGLLWGFQMDAGGGYGVLPW</sequence>
<dbReference type="Pfam" id="PF00106">
    <property type="entry name" value="adh_short"/>
    <property type="match status" value="1"/>
</dbReference>
<dbReference type="PANTHER" id="PTHR43490">
    <property type="entry name" value="(+)-NEOMENTHOL DEHYDROGENASE"/>
    <property type="match status" value="1"/>
</dbReference>
<dbReference type="SUPFAM" id="SSF51735">
    <property type="entry name" value="NAD(P)-binding Rossmann-fold domains"/>
    <property type="match status" value="1"/>
</dbReference>
<evidence type="ECO:0000313" key="5">
    <source>
        <dbReference type="EMBL" id="RZT82861.1"/>
    </source>
</evidence>
<dbReference type="PROSITE" id="PS00061">
    <property type="entry name" value="ADH_SHORT"/>
    <property type="match status" value="1"/>
</dbReference>
<dbReference type="GO" id="GO:0016616">
    <property type="term" value="F:oxidoreductase activity, acting on the CH-OH group of donors, NAD or NADP as acceptor"/>
    <property type="evidence" value="ECO:0007669"/>
    <property type="project" value="InterPro"/>
</dbReference>
<dbReference type="PRINTS" id="PR00080">
    <property type="entry name" value="SDRFAMILY"/>
</dbReference>
<dbReference type="CDD" id="cd05324">
    <property type="entry name" value="carb_red_PTCR-like_SDR_c"/>
    <property type="match status" value="1"/>
</dbReference>
<comment type="caution">
    <text evidence="5">The sequence shown here is derived from an EMBL/GenBank/DDBJ whole genome shotgun (WGS) entry which is preliminary data.</text>
</comment>
<evidence type="ECO:0000256" key="3">
    <source>
        <dbReference type="ARBA" id="ARBA00023002"/>
    </source>
</evidence>
<reference evidence="5 6" key="1">
    <citation type="submission" date="2019-02" db="EMBL/GenBank/DDBJ databases">
        <title>Sequencing the genomes of 1000 actinobacteria strains.</title>
        <authorList>
            <person name="Klenk H.-P."/>
        </authorList>
    </citation>
    <scope>NUCLEOTIDE SEQUENCE [LARGE SCALE GENOMIC DNA]</scope>
    <source>
        <strain evidence="5 6">DSM 45888</strain>
    </source>
</reference>
<dbReference type="EMBL" id="SHKK01000001">
    <property type="protein sequence ID" value="RZT82861.1"/>
    <property type="molecule type" value="Genomic_DNA"/>
</dbReference>
<protein>
    <submittedName>
        <fullName evidence="5">NADP-dependent 3-hydroxy acid dehydrogenase YdfG</fullName>
    </submittedName>
</protein>
<dbReference type="AlphaFoldDB" id="A0A4Q7UQG2"/>
<dbReference type="GO" id="GO:0016020">
    <property type="term" value="C:membrane"/>
    <property type="evidence" value="ECO:0007669"/>
    <property type="project" value="TreeGrafter"/>
</dbReference>
<keyword evidence="6" id="KW-1185">Reference proteome</keyword>
<keyword evidence="3" id="KW-0560">Oxidoreductase</keyword>
<comment type="similarity">
    <text evidence="1 4">Belongs to the short-chain dehydrogenases/reductases (SDR) family.</text>
</comment>
<organism evidence="5 6">
    <name type="scientific">Micromonospora violae</name>
    <dbReference type="NCBI Taxonomy" id="1278207"/>
    <lineage>
        <taxon>Bacteria</taxon>
        <taxon>Bacillati</taxon>
        <taxon>Actinomycetota</taxon>
        <taxon>Actinomycetes</taxon>
        <taxon>Micromonosporales</taxon>
        <taxon>Micromonosporaceae</taxon>
        <taxon>Micromonospora</taxon>
    </lineage>
</organism>
<dbReference type="InterPro" id="IPR045313">
    <property type="entry name" value="CBR1-like"/>
</dbReference>
<evidence type="ECO:0000256" key="4">
    <source>
        <dbReference type="RuleBase" id="RU000363"/>
    </source>
</evidence>
<dbReference type="InterPro" id="IPR020904">
    <property type="entry name" value="Sc_DH/Rdtase_CS"/>
</dbReference>